<evidence type="ECO:0000313" key="4">
    <source>
        <dbReference type="EMBL" id="GMI52290.1"/>
    </source>
</evidence>
<evidence type="ECO:0000313" key="5">
    <source>
        <dbReference type="Proteomes" id="UP001165060"/>
    </source>
</evidence>
<dbReference type="EMBL" id="BRYB01006218">
    <property type="protein sequence ID" value="GMI52290.1"/>
    <property type="molecule type" value="Genomic_DNA"/>
</dbReference>
<protein>
    <submittedName>
        <fullName evidence="4">Uncharacterized protein</fullName>
    </submittedName>
</protein>
<comment type="caution">
    <text evidence="4">The sequence shown here is derived from an EMBL/GenBank/DDBJ whole genome shotgun (WGS) entry which is preliminary data.</text>
</comment>
<feature type="region of interest" description="Disordered" evidence="2">
    <location>
        <begin position="26"/>
        <end position="51"/>
    </location>
</feature>
<accession>A0ABQ6NBD3</accession>
<feature type="coiled-coil region" evidence="1">
    <location>
        <begin position="506"/>
        <end position="533"/>
    </location>
</feature>
<keyword evidence="1" id="KW-0175">Coiled coil</keyword>
<evidence type="ECO:0000256" key="2">
    <source>
        <dbReference type="SAM" id="MobiDB-lite"/>
    </source>
</evidence>
<reference evidence="4 5" key="1">
    <citation type="journal article" date="2023" name="Commun. Biol.">
        <title>Genome analysis of Parmales, the sister group of diatoms, reveals the evolutionary specialization of diatoms from phago-mixotrophs to photoautotrophs.</title>
        <authorList>
            <person name="Ban H."/>
            <person name="Sato S."/>
            <person name="Yoshikawa S."/>
            <person name="Yamada K."/>
            <person name="Nakamura Y."/>
            <person name="Ichinomiya M."/>
            <person name="Sato N."/>
            <person name="Blanc-Mathieu R."/>
            <person name="Endo H."/>
            <person name="Kuwata A."/>
            <person name="Ogata H."/>
        </authorList>
    </citation>
    <scope>NUCLEOTIDE SEQUENCE [LARGE SCALE GENOMIC DNA]</scope>
</reference>
<dbReference type="Proteomes" id="UP001165060">
    <property type="component" value="Unassembled WGS sequence"/>
</dbReference>
<sequence length="573" mass="63392">MDIIDSAYYLGLSMTPAELTAIIQELKPPSPPSSPPPSDPSSPPSSTPSSCPTTIRVFRLSPSEITEQIPQNIRLITNNCLPLAQHIIERAFVTALALSSLNTRRYIAIRHEHDPLDVVKITFVLSVFMSLIDIFLLTLPGIVALSIHGREALFLDIIISCRLLSWGLLTGGFVREAVWYSRREKTLEDELFRLKNRSHFVRVRTQLDELSAFEFVEELAFQSGDDELTNGILHRSNLFELIYHGRFPERRGSLHAGLASKISRHEQAMDKKYGLSNVLTGGFQTLSFSSVLVVAIVKGYVESGGTNMDAGVQSAATTQLVFASVGMFLIGTLADYAYIGEAVKDFRRHERVLLRFMQAVGHLNDADISAKGHPELIRRDVGDNESLRLTKETAGDLQGIFTIYDIILKYIRLRTAFHNSFFGFLILIDLAAAALFLVSATFDVVRLGPVATNLLFVFALVCAALLIAIARPLVRSSRLIHDDWLSFLIEHQLFLLSELASPANANALKEKQRQNYREQVQQLDAKIQQMRAQPAHIKVLGVEATTGSLARVLAAVAGSLLSGLMRQAADADS</sequence>
<feature type="transmembrane region" description="Helical" evidence="3">
    <location>
        <begin position="278"/>
        <end position="300"/>
    </location>
</feature>
<organism evidence="4 5">
    <name type="scientific">Tetraparma gracilis</name>
    <dbReference type="NCBI Taxonomy" id="2962635"/>
    <lineage>
        <taxon>Eukaryota</taxon>
        <taxon>Sar</taxon>
        <taxon>Stramenopiles</taxon>
        <taxon>Ochrophyta</taxon>
        <taxon>Bolidophyceae</taxon>
        <taxon>Parmales</taxon>
        <taxon>Triparmaceae</taxon>
        <taxon>Tetraparma</taxon>
    </lineage>
</organism>
<feature type="transmembrane region" description="Helical" evidence="3">
    <location>
        <begin position="153"/>
        <end position="174"/>
    </location>
</feature>
<feature type="transmembrane region" description="Helical" evidence="3">
    <location>
        <begin position="421"/>
        <end position="442"/>
    </location>
</feature>
<gene>
    <name evidence="4" type="ORF">TeGR_g4204</name>
</gene>
<evidence type="ECO:0000256" key="3">
    <source>
        <dbReference type="SAM" id="Phobius"/>
    </source>
</evidence>
<name>A0ABQ6NBD3_9STRA</name>
<keyword evidence="3" id="KW-0472">Membrane</keyword>
<feature type="compositionally biased region" description="Pro residues" evidence="2">
    <location>
        <begin position="28"/>
        <end position="46"/>
    </location>
</feature>
<feature type="transmembrane region" description="Helical" evidence="3">
    <location>
        <begin position="320"/>
        <end position="339"/>
    </location>
</feature>
<evidence type="ECO:0000256" key="1">
    <source>
        <dbReference type="SAM" id="Coils"/>
    </source>
</evidence>
<proteinExistence type="predicted"/>
<feature type="transmembrane region" description="Helical" evidence="3">
    <location>
        <begin position="123"/>
        <end position="147"/>
    </location>
</feature>
<feature type="transmembrane region" description="Helical" evidence="3">
    <location>
        <begin position="454"/>
        <end position="474"/>
    </location>
</feature>
<keyword evidence="3" id="KW-0812">Transmembrane</keyword>
<keyword evidence="3" id="KW-1133">Transmembrane helix</keyword>
<keyword evidence="5" id="KW-1185">Reference proteome</keyword>